<organism evidence="1 2">
    <name type="scientific">Palleniella muris</name>
    <dbReference type="NCBI Taxonomy" id="3038145"/>
    <lineage>
        <taxon>Bacteria</taxon>
        <taxon>Pseudomonadati</taxon>
        <taxon>Bacteroidota</taxon>
        <taxon>Bacteroidia</taxon>
        <taxon>Bacteroidales</taxon>
        <taxon>Prevotellaceae</taxon>
        <taxon>Palleniella</taxon>
    </lineage>
</organism>
<protein>
    <submittedName>
        <fullName evidence="1">Uncharacterized protein</fullName>
    </submittedName>
</protein>
<proteinExistence type="predicted"/>
<evidence type="ECO:0000313" key="1">
    <source>
        <dbReference type="EMBL" id="TGX82371.1"/>
    </source>
</evidence>
<evidence type="ECO:0000313" key="2">
    <source>
        <dbReference type="Proteomes" id="UP000308886"/>
    </source>
</evidence>
<gene>
    <name evidence="1" type="ORF">E5358_07455</name>
</gene>
<name>A0AC61QQF0_9BACT</name>
<reference evidence="1" key="1">
    <citation type="submission" date="2019-04" db="EMBL/GenBank/DDBJ databases">
        <title>Microbes associate with the intestines of laboratory mice.</title>
        <authorList>
            <person name="Navarre W."/>
            <person name="Wong E."/>
            <person name="Huang K."/>
            <person name="Tropini C."/>
            <person name="Ng K."/>
            <person name="Yu B."/>
        </authorList>
    </citation>
    <scope>NUCLEOTIDE SEQUENCE</scope>
    <source>
        <strain evidence="1">NM73_A23</strain>
    </source>
</reference>
<dbReference type="EMBL" id="SRZC01000010">
    <property type="protein sequence ID" value="TGX82371.1"/>
    <property type="molecule type" value="Genomic_DNA"/>
</dbReference>
<dbReference type="Proteomes" id="UP000308886">
    <property type="component" value="Unassembled WGS sequence"/>
</dbReference>
<sequence>MTVIRKQPLQNRIARTLTPYCKNVHAKCGSATLCMEAIMAEYGDYEKTQLWSNGKAMSNALAYFRKSILFDSKNNPNDRFGFNTFLIIFALDKNADIRNKIKCNP</sequence>
<accession>A0AC61QQF0</accession>
<keyword evidence="2" id="KW-1185">Reference proteome</keyword>
<comment type="caution">
    <text evidence="1">The sequence shown here is derived from an EMBL/GenBank/DDBJ whole genome shotgun (WGS) entry which is preliminary data.</text>
</comment>